<gene>
    <name evidence="2" type="ordered locus">CRES_0694</name>
</gene>
<feature type="transmembrane region" description="Helical" evidence="1">
    <location>
        <begin position="161"/>
        <end position="180"/>
    </location>
</feature>
<sequence>MNSDIRWGLPSDGHTFPIYAGPADDMDRVAEYAQERGVNHLRFGGDTWALHAEDGPEVSAETATGRWTATALDADKFAKAKTFEVKADRHTVRLINEAKQNFVLDIDGEKAGQFTGEQRGLRNLHVEFEGPGQKLPLDVQIFVSWVARQCLESRVLKTTTAVMWFMLFLIPLAVLFWLGAF</sequence>
<dbReference type="OrthoDB" id="4406267at2"/>
<evidence type="ECO:0000256" key="1">
    <source>
        <dbReference type="SAM" id="Phobius"/>
    </source>
</evidence>
<accession>F8DZF7</accession>
<dbReference type="AlphaFoldDB" id="F8DZF7"/>
<protein>
    <submittedName>
        <fullName evidence="2">Uncharacterized protein</fullName>
    </submittedName>
</protein>
<proteinExistence type="predicted"/>
<dbReference type="KEGG" id="crd:CRES_0694"/>
<keyword evidence="1" id="KW-1133">Transmembrane helix</keyword>
<dbReference type="RefSeq" id="WP_013888070.1">
    <property type="nucleotide sequence ID" value="NC_015673.1"/>
</dbReference>
<evidence type="ECO:0000313" key="3">
    <source>
        <dbReference type="Proteomes" id="UP000000492"/>
    </source>
</evidence>
<dbReference type="eggNOG" id="ENOG5031J65">
    <property type="taxonomic scope" value="Bacteria"/>
</dbReference>
<keyword evidence="3" id="KW-1185">Reference proteome</keyword>
<dbReference type="HOGENOM" id="CLU_124344_0_0_11"/>
<dbReference type="EMBL" id="CP002857">
    <property type="protein sequence ID" value="AEI09051.1"/>
    <property type="molecule type" value="Genomic_DNA"/>
</dbReference>
<organism evidence="2 3">
    <name type="scientific">Corynebacterium resistens (strain DSM 45100 / JCM 12819 / GTC 2026 / SICGH 158)</name>
    <dbReference type="NCBI Taxonomy" id="662755"/>
    <lineage>
        <taxon>Bacteria</taxon>
        <taxon>Bacillati</taxon>
        <taxon>Actinomycetota</taxon>
        <taxon>Actinomycetes</taxon>
        <taxon>Mycobacteriales</taxon>
        <taxon>Corynebacteriaceae</taxon>
        <taxon>Corynebacterium</taxon>
    </lineage>
</organism>
<keyword evidence="1" id="KW-0812">Transmembrane</keyword>
<name>F8DZF7_CORRG</name>
<dbReference type="Proteomes" id="UP000000492">
    <property type="component" value="Chromosome"/>
</dbReference>
<reference evidence="2 3" key="1">
    <citation type="journal article" date="2012" name="BMC Genomics">
        <title>Complete genome sequence, lifestyle, and multi-drug resistance of the human pathogen Corynebacterium resistens DSM 45100 isolated from blood samples of a leukemia patient.</title>
        <authorList>
            <person name="Schroder J."/>
            <person name="Maus I."/>
            <person name="Meyer K."/>
            <person name="Wordemann S."/>
            <person name="Blom J."/>
            <person name="Jaenicke S."/>
            <person name="Schneider J."/>
            <person name="Trost E."/>
            <person name="Tauch A."/>
        </authorList>
    </citation>
    <scope>NUCLEOTIDE SEQUENCE [LARGE SCALE GENOMIC DNA]</scope>
    <source>
        <strain evidence="3">DSM 45100 / JCM 12819 / CCUG 50093 / GTC 2026 / SICGH 158</strain>
    </source>
</reference>
<dbReference type="STRING" id="662755.CRES_0694"/>
<keyword evidence="1" id="KW-0472">Membrane</keyword>
<evidence type="ECO:0000313" key="2">
    <source>
        <dbReference type="EMBL" id="AEI09051.1"/>
    </source>
</evidence>